<keyword evidence="4" id="KW-1185">Reference proteome</keyword>
<dbReference type="SUPFAM" id="SSF51679">
    <property type="entry name" value="Bacterial luciferase-like"/>
    <property type="match status" value="1"/>
</dbReference>
<evidence type="ECO:0000259" key="2">
    <source>
        <dbReference type="Pfam" id="PF00296"/>
    </source>
</evidence>
<organism evidence="3 4">
    <name type="scientific">Salinactinospora qingdaonensis</name>
    <dbReference type="NCBI Taxonomy" id="702744"/>
    <lineage>
        <taxon>Bacteria</taxon>
        <taxon>Bacillati</taxon>
        <taxon>Actinomycetota</taxon>
        <taxon>Actinomycetes</taxon>
        <taxon>Streptosporangiales</taxon>
        <taxon>Nocardiopsidaceae</taxon>
        <taxon>Salinactinospora</taxon>
    </lineage>
</organism>
<gene>
    <name evidence="3" type="ORF">GCM10022402_38030</name>
</gene>
<feature type="domain" description="Luciferase-like" evidence="2">
    <location>
        <begin position="7"/>
        <end position="309"/>
    </location>
</feature>
<accession>A0ABP7G523</accession>
<dbReference type="PANTHER" id="PTHR43244">
    <property type="match status" value="1"/>
</dbReference>
<dbReference type="InterPro" id="IPR050564">
    <property type="entry name" value="F420-G6PD/mer"/>
</dbReference>
<reference evidence="4" key="1">
    <citation type="journal article" date="2019" name="Int. J. Syst. Evol. Microbiol.">
        <title>The Global Catalogue of Microorganisms (GCM) 10K type strain sequencing project: providing services to taxonomists for standard genome sequencing and annotation.</title>
        <authorList>
            <consortium name="The Broad Institute Genomics Platform"/>
            <consortium name="The Broad Institute Genome Sequencing Center for Infectious Disease"/>
            <person name="Wu L."/>
            <person name="Ma J."/>
        </authorList>
    </citation>
    <scope>NUCLEOTIDE SEQUENCE [LARGE SCALE GENOMIC DNA]</scope>
    <source>
        <strain evidence="4">JCM 17137</strain>
    </source>
</reference>
<dbReference type="Gene3D" id="3.20.20.30">
    <property type="entry name" value="Luciferase-like domain"/>
    <property type="match status" value="1"/>
</dbReference>
<dbReference type="Proteomes" id="UP001500908">
    <property type="component" value="Unassembled WGS sequence"/>
</dbReference>
<dbReference type="RefSeq" id="WP_344974094.1">
    <property type="nucleotide sequence ID" value="NZ_BAABDD010000022.1"/>
</dbReference>
<dbReference type="Pfam" id="PF00296">
    <property type="entry name" value="Bac_luciferase"/>
    <property type="match status" value="1"/>
</dbReference>
<evidence type="ECO:0000313" key="4">
    <source>
        <dbReference type="Proteomes" id="UP001500908"/>
    </source>
</evidence>
<evidence type="ECO:0000256" key="1">
    <source>
        <dbReference type="ARBA" id="ARBA00023002"/>
    </source>
</evidence>
<dbReference type="EMBL" id="BAABDD010000022">
    <property type="protein sequence ID" value="GAA3755914.1"/>
    <property type="molecule type" value="Genomic_DNA"/>
</dbReference>
<dbReference type="CDD" id="cd01097">
    <property type="entry name" value="Tetrahydromethanopterin_reductase"/>
    <property type="match status" value="1"/>
</dbReference>
<keyword evidence="1" id="KW-0560">Oxidoreductase</keyword>
<proteinExistence type="predicted"/>
<evidence type="ECO:0000313" key="3">
    <source>
        <dbReference type="EMBL" id="GAA3755914.1"/>
    </source>
</evidence>
<dbReference type="PANTHER" id="PTHR43244:SF1">
    <property type="entry name" value="5,10-METHYLENETETRAHYDROMETHANOPTERIN REDUCTASE"/>
    <property type="match status" value="1"/>
</dbReference>
<comment type="caution">
    <text evidence="3">The sequence shown here is derived from an EMBL/GenBank/DDBJ whole genome shotgun (WGS) entry which is preliminary data.</text>
</comment>
<dbReference type="InterPro" id="IPR011251">
    <property type="entry name" value="Luciferase-like_dom"/>
</dbReference>
<dbReference type="InterPro" id="IPR036661">
    <property type="entry name" value="Luciferase-like_sf"/>
</dbReference>
<protein>
    <submittedName>
        <fullName evidence="3">LLM class F420-dependent oxidoreductase</fullName>
    </submittedName>
</protein>
<sequence length="347" mass="36550">MRLAANMTYQGVGDLACAAEQLGYDLVLASEGYRSDAVSVLGAVAGRTSRIGLASGVMQIPARPPGAAALAAATLDAVSGGRFRLGLGVSNPRVSDGWYGVRFAQPLARTREYVDIVRRALEGGPVRYAGEHFSLPAWGHEQAPLQLFTERPSTDLPIYLGALGPRNLRLAGEIADGWVSGFTTPDLVAESVKELEAGRARGGRTMDGFEVIPYVAAAVAADVATAADELRAHYAHLLGIGGSDNFYCAMAADMGFEREIAEFRQCLESGDRARAAASVPLEFIDRTALLGPVERISERMAAWADAGVTTLSVLVSANHTDARRPGSRFPGVCGCCGVPVRQGNSAQ</sequence>
<name>A0ABP7G523_9ACTN</name>